<dbReference type="Pfam" id="PF14016">
    <property type="entry name" value="DUF4232"/>
    <property type="match status" value="1"/>
</dbReference>
<evidence type="ECO:0000256" key="2">
    <source>
        <dbReference type="SAM" id="SignalP"/>
    </source>
</evidence>
<feature type="region of interest" description="Disordered" evidence="1">
    <location>
        <begin position="33"/>
        <end position="126"/>
    </location>
</feature>
<reference evidence="4 5" key="1">
    <citation type="submission" date="2019-08" db="EMBL/GenBank/DDBJ databases">
        <title>Genone of Arthrobacter echini P9.</title>
        <authorList>
            <person name="Bowman J.P."/>
        </authorList>
    </citation>
    <scope>NUCLEOTIDE SEQUENCE [LARGE SCALE GENOMIC DNA]</scope>
    <source>
        <strain evidence="4 5">P9</strain>
    </source>
</reference>
<feature type="chain" id="PRO_5023141786" evidence="2">
    <location>
        <begin position="31"/>
        <end position="266"/>
    </location>
</feature>
<evidence type="ECO:0000259" key="3">
    <source>
        <dbReference type="Pfam" id="PF14016"/>
    </source>
</evidence>
<gene>
    <name evidence="4" type="ORF">FQ377_10965</name>
</gene>
<keyword evidence="5" id="KW-1185">Reference proteome</keyword>
<dbReference type="OrthoDB" id="3268346at2"/>
<evidence type="ECO:0000313" key="4">
    <source>
        <dbReference type="EMBL" id="TYC98410.1"/>
    </source>
</evidence>
<accession>A0A5D0XPN0</accession>
<dbReference type="InterPro" id="IPR025326">
    <property type="entry name" value="DUF4232"/>
</dbReference>
<keyword evidence="2" id="KW-0732">Signal</keyword>
<comment type="caution">
    <text evidence="4">The sequence shown here is derived from an EMBL/GenBank/DDBJ whole genome shotgun (WGS) entry which is preliminary data.</text>
</comment>
<feature type="compositionally biased region" description="Low complexity" evidence="1">
    <location>
        <begin position="33"/>
        <end position="74"/>
    </location>
</feature>
<dbReference type="Proteomes" id="UP000323410">
    <property type="component" value="Unassembled WGS sequence"/>
</dbReference>
<feature type="compositionally biased region" description="Low complexity" evidence="1">
    <location>
        <begin position="88"/>
        <end position="126"/>
    </location>
</feature>
<dbReference type="EMBL" id="VSLD01000005">
    <property type="protein sequence ID" value="TYC98410.1"/>
    <property type="molecule type" value="Genomic_DNA"/>
</dbReference>
<name>A0A5D0XPN0_9MICC</name>
<feature type="signal peptide" evidence="2">
    <location>
        <begin position="1"/>
        <end position="30"/>
    </location>
</feature>
<evidence type="ECO:0000313" key="5">
    <source>
        <dbReference type="Proteomes" id="UP000323410"/>
    </source>
</evidence>
<protein>
    <submittedName>
        <fullName evidence="4">DUF4232 domain-containing protein</fullName>
    </submittedName>
</protein>
<feature type="domain" description="DUF4232" evidence="3">
    <location>
        <begin position="130"/>
        <end position="263"/>
    </location>
</feature>
<feature type="compositionally biased region" description="Pro residues" evidence="1">
    <location>
        <begin position="75"/>
        <end position="87"/>
    </location>
</feature>
<sequence>MTTLLGSKYWITTLLTAGALVAVSGCTASAVGDDGAAAPASSSGTTPNAASAGTTAAPSAATGETPSAAATPAASVPPAPTTTPSEPPAASSAPAKSAAPSSAPRSSVAPNSAPQKSAASSSAPLTPTTCTAAQLGGAVESQLGGGAAGSVYRTLRLTNVSEVDCTMAGYPGVSFVDAAGNQLGAPADRAGSAVVAVTLAPGTSVSTTLQQTNAQNYGADCGLTQASGVRVYPPGATDSLILPQDIAACSAGSIVLMTVGTVQPVG</sequence>
<proteinExistence type="predicted"/>
<evidence type="ECO:0000256" key="1">
    <source>
        <dbReference type="SAM" id="MobiDB-lite"/>
    </source>
</evidence>
<organism evidence="4 5">
    <name type="scientific">Arthrobacter echini</name>
    <dbReference type="NCBI Taxonomy" id="1529066"/>
    <lineage>
        <taxon>Bacteria</taxon>
        <taxon>Bacillati</taxon>
        <taxon>Actinomycetota</taxon>
        <taxon>Actinomycetes</taxon>
        <taxon>Micrococcales</taxon>
        <taxon>Micrococcaceae</taxon>
        <taxon>Arthrobacter</taxon>
    </lineage>
</organism>
<dbReference type="AlphaFoldDB" id="A0A5D0XPN0"/>